<feature type="chain" id="PRO_5042076993" description="Ribonuclease H1 N-terminal domain-containing protein" evidence="1">
    <location>
        <begin position="31"/>
        <end position="300"/>
    </location>
</feature>
<protein>
    <recommendedName>
        <fullName evidence="2">Ribonuclease H1 N-terminal domain-containing protein</fullName>
    </recommendedName>
</protein>
<gene>
    <name evidence="3" type="ORF">B0H17DRAFT_1207809</name>
</gene>
<dbReference type="InterPro" id="IPR011320">
    <property type="entry name" value="RNase_H1_N"/>
</dbReference>
<dbReference type="AlphaFoldDB" id="A0AAD7D5Y2"/>
<reference evidence="3" key="1">
    <citation type="submission" date="2023-03" db="EMBL/GenBank/DDBJ databases">
        <title>Massive genome expansion in bonnet fungi (Mycena s.s.) driven by repeated elements and novel gene families across ecological guilds.</title>
        <authorList>
            <consortium name="Lawrence Berkeley National Laboratory"/>
            <person name="Harder C.B."/>
            <person name="Miyauchi S."/>
            <person name="Viragh M."/>
            <person name="Kuo A."/>
            <person name="Thoen E."/>
            <person name="Andreopoulos B."/>
            <person name="Lu D."/>
            <person name="Skrede I."/>
            <person name="Drula E."/>
            <person name="Henrissat B."/>
            <person name="Morin E."/>
            <person name="Kohler A."/>
            <person name="Barry K."/>
            <person name="LaButti K."/>
            <person name="Morin E."/>
            <person name="Salamov A."/>
            <person name="Lipzen A."/>
            <person name="Mereny Z."/>
            <person name="Hegedus B."/>
            <person name="Baldrian P."/>
            <person name="Stursova M."/>
            <person name="Weitz H."/>
            <person name="Taylor A."/>
            <person name="Grigoriev I.V."/>
            <person name="Nagy L.G."/>
            <person name="Martin F."/>
            <person name="Kauserud H."/>
        </authorList>
    </citation>
    <scope>NUCLEOTIDE SEQUENCE</scope>
    <source>
        <strain evidence="3">CBHHK067</strain>
    </source>
</reference>
<evidence type="ECO:0000313" key="4">
    <source>
        <dbReference type="Proteomes" id="UP001221757"/>
    </source>
</evidence>
<comment type="caution">
    <text evidence="3">The sequence shown here is derived from an EMBL/GenBank/DDBJ whole genome shotgun (WGS) entry which is preliminary data.</text>
</comment>
<accession>A0AAD7D5Y2</accession>
<evidence type="ECO:0000256" key="1">
    <source>
        <dbReference type="SAM" id="SignalP"/>
    </source>
</evidence>
<dbReference type="EMBL" id="JARKIE010000150">
    <property type="protein sequence ID" value="KAJ7675300.1"/>
    <property type="molecule type" value="Genomic_DNA"/>
</dbReference>
<name>A0AAD7D5Y2_MYCRO</name>
<dbReference type="Gene3D" id="3.40.970.10">
    <property type="entry name" value="Ribonuclease H1, N-terminal domain"/>
    <property type="match status" value="2"/>
</dbReference>
<organism evidence="3 4">
    <name type="scientific">Mycena rosella</name>
    <name type="common">Pink bonnet</name>
    <name type="synonym">Agaricus rosellus</name>
    <dbReference type="NCBI Taxonomy" id="1033263"/>
    <lineage>
        <taxon>Eukaryota</taxon>
        <taxon>Fungi</taxon>
        <taxon>Dikarya</taxon>
        <taxon>Basidiomycota</taxon>
        <taxon>Agaricomycotina</taxon>
        <taxon>Agaricomycetes</taxon>
        <taxon>Agaricomycetidae</taxon>
        <taxon>Agaricales</taxon>
        <taxon>Marasmiineae</taxon>
        <taxon>Mycenaceae</taxon>
        <taxon>Mycena</taxon>
    </lineage>
</organism>
<sequence length="300" mass="32559">MLSFSPSWQSLTLPRPHLLVLPLSLPPVLAQFLPPHPIPPASQTLPRISHRTTRSTVYQFESPTKRGYTTDWSLAGSATQGVPGSQVHTVQASRKRVRTSKKAAYVVFCGIRCGVFLTWPEAKSLVTGVPNAIFRGYGSVAEADATFAYAVARSWVSNSDLPLVVAVHALPLPQTTIGVDAPNPLNGAESLDDKWYVVYRGITPGVYRSHLESQLNTLGVRGSLHKAIPGREAAQAKYSAAMHRGEAGASRPPPTLYMSSPSISFCGSFLDLACVEYEFPSNYELPTFRAGARTPHQSCR</sequence>
<dbReference type="Proteomes" id="UP001221757">
    <property type="component" value="Unassembled WGS sequence"/>
</dbReference>
<dbReference type="InterPro" id="IPR037056">
    <property type="entry name" value="RNase_H1_N_sf"/>
</dbReference>
<dbReference type="SUPFAM" id="SSF55658">
    <property type="entry name" value="L9 N-domain-like"/>
    <property type="match status" value="1"/>
</dbReference>
<proteinExistence type="predicted"/>
<feature type="domain" description="Ribonuclease H1 N-terminal" evidence="2">
    <location>
        <begin position="194"/>
        <end position="236"/>
    </location>
</feature>
<evidence type="ECO:0000259" key="2">
    <source>
        <dbReference type="Pfam" id="PF01693"/>
    </source>
</evidence>
<evidence type="ECO:0000313" key="3">
    <source>
        <dbReference type="EMBL" id="KAJ7675300.1"/>
    </source>
</evidence>
<keyword evidence="4" id="KW-1185">Reference proteome</keyword>
<dbReference type="Pfam" id="PF01693">
    <property type="entry name" value="Cauli_VI"/>
    <property type="match status" value="2"/>
</dbReference>
<dbReference type="InterPro" id="IPR009027">
    <property type="entry name" value="Ribosomal_bL9/RNase_H1_N"/>
</dbReference>
<keyword evidence="1" id="KW-0732">Signal</keyword>
<feature type="signal peptide" evidence="1">
    <location>
        <begin position="1"/>
        <end position="30"/>
    </location>
</feature>
<feature type="domain" description="Ribonuclease H1 N-terminal" evidence="2">
    <location>
        <begin position="104"/>
        <end position="144"/>
    </location>
</feature>